<reference evidence="2" key="1">
    <citation type="journal article" date="2005" name="Nature">
        <title>The map-based sequence of the rice genome.</title>
        <authorList>
            <consortium name="International rice genome sequencing project (IRGSP)"/>
            <person name="Matsumoto T."/>
            <person name="Wu J."/>
            <person name="Kanamori H."/>
            <person name="Katayose Y."/>
            <person name="Fujisawa M."/>
            <person name="Namiki N."/>
            <person name="Mizuno H."/>
            <person name="Yamamoto K."/>
            <person name="Antonio B.A."/>
            <person name="Baba T."/>
            <person name="Sakata K."/>
            <person name="Nagamura Y."/>
            <person name="Aoki H."/>
            <person name="Arikawa K."/>
            <person name="Arita K."/>
            <person name="Bito T."/>
            <person name="Chiden Y."/>
            <person name="Fujitsuka N."/>
            <person name="Fukunaka R."/>
            <person name="Hamada M."/>
            <person name="Harada C."/>
            <person name="Hayashi A."/>
            <person name="Hijishita S."/>
            <person name="Honda M."/>
            <person name="Hosokawa S."/>
            <person name="Ichikawa Y."/>
            <person name="Idonuma A."/>
            <person name="Iijima M."/>
            <person name="Ikeda M."/>
            <person name="Ikeno M."/>
            <person name="Ito K."/>
            <person name="Ito S."/>
            <person name="Ito T."/>
            <person name="Ito Y."/>
            <person name="Ito Y."/>
            <person name="Iwabuchi A."/>
            <person name="Kamiya K."/>
            <person name="Karasawa W."/>
            <person name="Kurita K."/>
            <person name="Katagiri S."/>
            <person name="Kikuta A."/>
            <person name="Kobayashi H."/>
            <person name="Kobayashi N."/>
            <person name="Machita K."/>
            <person name="Maehara T."/>
            <person name="Masukawa M."/>
            <person name="Mizubayashi T."/>
            <person name="Mukai Y."/>
            <person name="Nagasaki H."/>
            <person name="Nagata Y."/>
            <person name="Naito S."/>
            <person name="Nakashima M."/>
            <person name="Nakama Y."/>
            <person name="Nakamichi Y."/>
            <person name="Nakamura M."/>
            <person name="Meguro A."/>
            <person name="Negishi M."/>
            <person name="Ohta I."/>
            <person name="Ohta T."/>
            <person name="Okamoto M."/>
            <person name="Ono N."/>
            <person name="Saji S."/>
            <person name="Sakaguchi M."/>
            <person name="Sakai K."/>
            <person name="Shibata M."/>
            <person name="Shimokawa T."/>
            <person name="Song J."/>
            <person name="Takazaki Y."/>
            <person name="Terasawa K."/>
            <person name="Tsugane M."/>
            <person name="Tsuji K."/>
            <person name="Ueda S."/>
            <person name="Waki K."/>
            <person name="Yamagata H."/>
            <person name="Yamamoto M."/>
            <person name="Yamamoto S."/>
            <person name="Yamane H."/>
            <person name="Yoshiki S."/>
            <person name="Yoshihara R."/>
            <person name="Yukawa K."/>
            <person name="Zhong H."/>
            <person name="Yano M."/>
            <person name="Yuan Q."/>
            <person name="Ouyang S."/>
            <person name="Liu J."/>
            <person name="Jones K.M."/>
            <person name="Gansberger K."/>
            <person name="Moffat K."/>
            <person name="Hill J."/>
            <person name="Bera J."/>
            <person name="Fadrosh D."/>
            <person name="Jin S."/>
            <person name="Johri S."/>
            <person name="Kim M."/>
            <person name="Overton L."/>
            <person name="Reardon M."/>
            <person name="Tsitrin T."/>
            <person name="Vuong H."/>
            <person name="Weaver B."/>
            <person name="Ciecko A."/>
            <person name="Tallon L."/>
            <person name="Jackson J."/>
            <person name="Pai G."/>
            <person name="Aken S.V."/>
            <person name="Utterback T."/>
            <person name="Reidmuller S."/>
            <person name="Feldblyum T."/>
            <person name="Hsiao J."/>
            <person name="Zismann V."/>
            <person name="Iobst S."/>
            <person name="de Vazeille A.R."/>
            <person name="Buell C.R."/>
            <person name="Ying K."/>
            <person name="Li Y."/>
            <person name="Lu T."/>
            <person name="Huang Y."/>
            <person name="Zhao Q."/>
            <person name="Feng Q."/>
            <person name="Zhang L."/>
            <person name="Zhu J."/>
            <person name="Weng Q."/>
            <person name="Mu J."/>
            <person name="Lu Y."/>
            <person name="Fan D."/>
            <person name="Liu Y."/>
            <person name="Guan J."/>
            <person name="Zhang Y."/>
            <person name="Yu S."/>
            <person name="Liu X."/>
            <person name="Zhang Y."/>
            <person name="Hong G."/>
            <person name="Han B."/>
            <person name="Choisne N."/>
            <person name="Demange N."/>
            <person name="Orjeda G."/>
            <person name="Samain S."/>
            <person name="Cattolico L."/>
            <person name="Pelletier E."/>
            <person name="Couloux A."/>
            <person name="Segurens B."/>
            <person name="Wincker P."/>
            <person name="D'Hont A."/>
            <person name="Scarpelli C."/>
            <person name="Weissenbach J."/>
            <person name="Salanoubat M."/>
            <person name="Quetier F."/>
            <person name="Yu Y."/>
            <person name="Kim H.R."/>
            <person name="Rambo T."/>
            <person name="Currie J."/>
            <person name="Collura K."/>
            <person name="Luo M."/>
            <person name="Yang T."/>
            <person name="Ammiraju J.S.S."/>
            <person name="Engler F."/>
            <person name="Soderlund C."/>
            <person name="Wing R.A."/>
            <person name="Palmer L.E."/>
            <person name="de la Bastide M."/>
            <person name="Spiegel L."/>
            <person name="Nascimento L."/>
            <person name="Zutavern T."/>
            <person name="O'Shaughnessy A."/>
            <person name="Dike S."/>
            <person name="Dedhia N."/>
            <person name="Preston R."/>
            <person name="Balija V."/>
            <person name="McCombie W.R."/>
            <person name="Chow T."/>
            <person name="Chen H."/>
            <person name="Chung M."/>
            <person name="Chen C."/>
            <person name="Shaw J."/>
            <person name="Wu H."/>
            <person name="Hsiao K."/>
            <person name="Chao Y."/>
            <person name="Chu M."/>
            <person name="Cheng C."/>
            <person name="Hour A."/>
            <person name="Lee P."/>
            <person name="Lin S."/>
            <person name="Lin Y."/>
            <person name="Liou J."/>
            <person name="Liu S."/>
            <person name="Hsing Y."/>
            <person name="Raghuvanshi S."/>
            <person name="Mohanty A."/>
            <person name="Bharti A.K."/>
            <person name="Gaur A."/>
            <person name="Gupta V."/>
            <person name="Kumar D."/>
            <person name="Ravi V."/>
            <person name="Vij S."/>
            <person name="Kapur A."/>
            <person name="Khurana P."/>
            <person name="Khurana P."/>
            <person name="Khurana J.P."/>
            <person name="Tyagi A.K."/>
            <person name="Gaikwad K."/>
            <person name="Singh A."/>
            <person name="Dalal V."/>
            <person name="Srivastava S."/>
            <person name="Dixit A."/>
            <person name="Pal A.K."/>
            <person name="Ghazi I.A."/>
            <person name="Yadav M."/>
            <person name="Pandit A."/>
            <person name="Bhargava A."/>
            <person name="Sureshbabu K."/>
            <person name="Batra K."/>
            <person name="Sharma T.R."/>
            <person name="Mohapatra T."/>
            <person name="Singh N.K."/>
            <person name="Messing J."/>
            <person name="Nelson A.B."/>
            <person name="Fuks G."/>
            <person name="Kavchok S."/>
            <person name="Keizer G."/>
            <person name="Linton E."/>
            <person name="Llaca V."/>
            <person name="Song R."/>
            <person name="Tanyolac B."/>
            <person name="Young S."/>
            <person name="Ho-Il K."/>
            <person name="Hahn J.H."/>
            <person name="Sangsakoo G."/>
            <person name="Vanavichit A."/>
            <person name="de Mattos Luiz.A.T."/>
            <person name="Zimmer P.D."/>
            <person name="Malone G."/>
            <person name="Dellagostin O."/>
            <person name="de Oliveira A.C."/>
            <person name="Bevan M."/>
            <person name="Bancroft I."/>
            <person name="Minx P."/>
            <person name="Cordum H."/>
            <person name="Wilson R."/>
            <person name="Cheng Z."/>
            <person name="Jin W."/>
            <person name="Jiang J."/>
            <person name="Leong S.A."/>
            <person name="Iwama H."/>
            <person name="Gojobori T."/>
            <person name="Itoh T."/>
            <person name="Niimura Y."/>
            <person name="Fujii Y."/>
            <person name="Habara T."/>
            <person name="Sakai H."/>
            <person name="Sato Y."/>
            <person name="Wilson G."/>
            <person name="Kumar K."/>
            <person name="McCouch S."/>
            <person name="Juretic N."/>
            <person name="Hoen D."/>
            <person name="Wright S."/>
            <person name="Bruskiewich R."/>
            <person name="Bureau T."/>
            <person name="Miyao A."/>
            <person name="Hirochika H."/>
            <person name="Nishikawa T."/>
            <person name="Kadowaki K."/>
            <person name="Sugiura M."/>
            <person name="Burr B."/>
            <person name="Sasaki T."/>
        </authorList>
    </citation>
    <scope>NUCLEOTIDE SEQUENCE [LARGE SCALE GENOMIC DNA]</scope>
    <source>
        <strain evidence="2">cv. Nipponbare</strain>
    </source>
</reference>
<dbReference type="Gramene" id="Os08t0116750-01">
    <property type="protein sequence ID" value="Os08t0116750-01"/>
    <property type="gene ID" value="Os08g0116750"/>
</dbReference>
<proteinExistence type="predicted"/>
<keyword evidence="2" id="KW-1185">Reference proteome</keyword>
<dbReference type="PaxDb" id="39947-A0A0P0XAZ7"/>
<dbReference type="InParanoid" id="A0A0P0XAZ7"/>
<protein>
    <submittedName>
        <fullName evidence="1">Os08g0116750 protein</fullName>
    </submittedName>
</protein>
<organism evidence="1 2">
    <name type="scientific">Oryza sativa subsp. japonica</name>
    <name type="common">Rice</name>
    <dbReference type="NCBI Taxonomy" id="39947"/>
    <lineage>
        <taxon>Eukaryota</taxon>
        <taxon>Viridiplantae</taxon>
        <taxon>Streptophyta</taxon>
        <taxon>Embryophyta</taxon>
        <taxon>Tracheophyta</taxon>
        <taxon>Spermatophyta</taxon>
        <taxon>Magnoliopsida</taxon>
        <taxon>Liliopsida</taxon>
        <taxon>Poales</taxon>
        <taxon>Poaceae</taxon>
        <taxon>BOP clade</taxon>
        <taxon>Oryzoideae</taxon>
        <taxon>Oryzeae</taxon>
        <taxon>Oryzinae</taxon>
        <taxon>Oryza</taxon>
        <taxon>Oryza sativa</taxon>
    </lineage>
</organism>
<reference evidence="1 2" key="3">
    <citation type="journal article" date="2013" name="Rice">
        <title>Improvement of the Oryza sativa Nipponbare reference genome using next generation sequence and optical map data.</title>
        <authorList>
            <person name="Kawahara Y."/>
            <person name="de la Bastide M."/>
            <person name="Hamilton J.P."/>
            <person name="Kanamori H."/>
            <person name="McCombie W.R."/>
            <person name="Ouyang S."/>
            <person name="Schwartz D.C."/>
            <person name="Tanaka T."/>
            <person name="Wu J."/>
            <person name="Zhou S."/>
            <person name="Childs K.L."/>
            <person name="Davidson R.M."/>
            <person name="Lin H."/>
            <person name="Quesada-Ocampo L."/>
            <person name="Vaillancourt B."/>
            <person name="Sakai H."/>
            <person name="Lee S.S."/>
            <person name="Kim J."/>
            <person name="Numa H."/>
            <person name="Itoh T."/>
            <person name="Buell C.R."/>
            <person name="Matsumoto T."/>
        </authorList>
    </citation>
    <scope>NUCLEOTIDE SEQUENCE [LARGE SCALE GENOMIC DNA]</scope>
    <source>
        <strain evidence="2">cv. Nipponbare</strain>
    </source>
</reference>
<evidence type="ECO:0000313" key="1">
    <source>
        <dbReference type="EMBL" id="BAT03558.1"/>
    </source>
</evidence>
<reference evidence="1 2" key="2">
    <citation type="journal article" date="2013" name="Plant Cell Physiol.">
        <title>Rice Annotation Project Database (RAP-DB): an integrative and interactive database for rice genomics.</title>
        <authorList>
            <person name="Sakai H."/>
            <person name="Lee S.S."/>
            <person name="Tanaka T."/>
            <person name="Numa H."/>
            <person name="Kim J."/>
            <person name="Kawahara Y."/>
            <person name="Wakimoto H."/>
            <person name="Yang C.C."/>
            <person name="Iwamoto M."/>
            <person name="Abe T."/>
            <person name="Yamada Y."/>
            <person name="Muto A."/>
            <person name="Inokuchi H."/>
            <person name="Ikemura T."/>
            <person name="Matsumoto T."/>
            <person name="Sasaki T."/>
            <person name="Itoh T."/>
        </authorList>
    </citation>
    <scope>NUCLEOTIDE SEQUENCE [LARGE SCALE GENOMIC DNA]</scope>
    <source>
        <strain evidence="2">cv. Nipponbare</strain>
    </source>
</reference>
<sequence>MPTLDISTVLFTSSCLDMTIKDLKHRKKNVNFNIRTQHKHISATNRLATKLSASLANRISTPQHWHTNCPYSIAIKNVCPKRCKKLFNSKRLKIPYGFMIHHNSHNKREFQKLYPQPTREVLEAFGNKICCRSMGSFRSQANLVVQFLKQVSILGWLSLRPHL</sequence>
<dbReference type="EMBL" id="AP014964">
    <property type="protein sequence ID" value="BAT03558.1"/>
    <property type="molecule type" value="Genomic_DNA"/>
</dbReference>
<dbReference type="AlphaFoldDB" id="A0A0P0XAZ7"/>
<dbReference type="Proteomes" id="UP000059680">
    <property type="component" value="Chromosome 8"/>
</dbReference>
<name>A0A0P0XAZ7_ORYSJ</name>
<gene>
    <name evidence="1" type="ordered locus">Os08g0116750</name>
    <name evidence="1" type="ORF">OSNPB_080116750</name>
</gene>
<accession>A0A0P0XAZ7</accession>
<evidence type="ECO:0000313" key="2">
    <source>
        <dbReference type="Proteomes" id="UP000059680"/>
    </source>
</evidence>